<dbReference type="SMART" id="SM00448">
    <property type="entry name" value="REC"/>
    <property type="match status" value="1"/>
</dbReference>
<dbReference type="PROSITE" id="PS50110">
    <property type="entry name" value="RESPONSE_REGULATORY"/>
    <property type="match status" value="1"/>
</dbReference>
<dbReference type="SUPFAM" id="SSF52172">
    <property type="entry name" value="CheY-like"/>
    <property type="match status" value="1"/>
</dbReference>
<dbReference type="GO" id="GO:0032993">
    <property type="term" value="C:protein-DNA complex"/>
    <property type="evidence" value="ECO:0007669"/>
    <property type="project" value="TreeGrafter"/>
</dbReference>
<dbReference type="InterPro" id="IPR036388">
    <property type="entry name" value="WH-like_DNA-bd_sf"/>
</dbReference>
<dbReference type="CDD" id="cd17534">
    <property type="entry name" value="REC_DC-like"/>
    <property type="match status" value="1"/>
</dbReference>
<dbReference type="PANTHER" id="PTHR48111:SF17">
    <property type="entry name" value="TRANSCRIPTIONAL REGULATORY PROTEIN YPDB"/>
    <property type="match status" value="1"/>
</dbReference>
<dbReference type="Gene3D" id="1.10.10.10">
    <property type="entry name" value="Winged helix-like DNA-binding domain superfamily/Winged helix DNA-binding domain"/>
    <property type="match status" value="1"/>
</dbReference>
<dbReference type="Pfam" id="PF00486">
    <property type="entry name" value="Trans_reg_C"/>
    <property type="match status" value="1"/>
</dbReference>
<proteinExistence type="predicted"/>
<dbReference type="GO" id="GO:0006355">
    <property type="term" value="P:regulation of DNA-templated transcription"/>
    <property type="evidence" value="ECO:0007669"/>
    <property type="project" value="InterPro"/>
</dbReference>
<dbReference type="InterPro" id="IPR001867">
    <property type="entry name" value="OmpR/PhoB-type_DNA-bd"/>
</dbReference>
<dbReference type="GO" id="GO:0005829">
    <property type="term" value="C:cytosol"/>
    <property type="evidence" value="ECO:0007669"/>
    <property type="project" value="TreeGrafter"/>
</dbReference>
<accession>A0A1W1EDR0</accession>
<dbReference type="Gene3D" id="3.40.50.2300">
    <property type="match status" value="1"/>
</dbReference>
<dbReference type="SMART" id="SM00862">
    <property type="entry name" value="Trans_reg_C"/>
    <property type="match status" value="1"/>
</dbReference>
<name>A0A1W1EDR0_9ZZZZ</name>
<dbReference type="PANTHER" id="PTHR48111">
    <property type="entry name" value="REGULATOR OF RPOS"/>
    <property type="match status" value="1"/>
</dbReference>
<dbReference type="GO" id="GO:0000976">
    <property type="term" value="F:transcription cis-regulatory region binding"/>
    <property type="evidence" value="ECO:0007669"/>
    <property type="project" value="TreeGrafter"/>
</dbReference>
<dbReference type="InterPro" id="IPR039420">
    <property type="entry name" value="WalR-like"/>
</dbReference>
<sequence>MNEINILIVEDESIVAMEIKSYVEKLTYNVVNICSNAKDALYIVENNRVDIVMMDICLKGEMDGIETVSIIKESYPHIEVIFLTAHLDDFNVNRAIKLDPVAYLSKPFNREELRVFLKIAEHKLKNEVSHEADKSNLIILDEEFSYDSENQTLFCCNEMIHLTKKENELLALLIKNKNTIVDFYTIENIVWPDKYTSANTTRTLVKRVRQKLKHKFIETVSSRGYRLITADKSS</sequence>
<keyword evidence="1" id="KW-0238">DNA-binding</keyword>
<protein>
    <submittedName>
        <fullName evidence="4">Two-component hybrid sensor and regulator</fullName>
    </submittedName>
</protein>
<feature type="domain" description="OmpR/PhoB-type" evidence="3">
    <location>
        <begin position="135"/>
        <end position="229"/>
    </location>
</feature>
<dbReference type="InterPro" id="IPR001789">
    <property type="entry name" value="Sig_transdc_resp-reg_receiver"/>
</dbReference>
<reference evidence="4" key="1">
    <citation type="submission" date="2016-10" db="EMBL/GenBank/DDBJ databases">
        <authorList>
            <person name="de Groot N.N."/>
        </authorList>
    </citation>
    <scope>NUCLEOTIDE SEQUENCE</scope>
</reference>
<dbReference type="InterPro" id="IPR016032">
    <property type="entry name" value="Sig_transdc_resp-reg_C-effctor"/>
</dbReference>
<feature type="domain" description="Response regulatory" evidence="2">
    <location>
        <begin position="5"/>
        <end position="121"/>
    </location>
</feature>
<dbReference type="EMBL" id="FPKX01000038">
    <property type="protein sequence ID" value="SFZ98197.1"/>
    <property type="molecule type" value="Genomic_DNA"/>
</dbReference>
<evidence type="ECO:0000259" key="2">
    <source>
        <dbReference type="PROSITE" id="PS50110"/>
    </source>
</evidence>
<dbReference type="AlphaFoldDB" id="A0A1W1EDR0"/>
<dbReference type="InterPro" id="IPR011006">
    <property type="entry name" value="CheY-like_superfamily"/>
</dbReference>
<evidence type="ECO:0000256" key="1">
    <source>
        <dbReference type="ARBA" id="ARBA00023125"/>
    </source>
</evidence>
<dbReference type="SUPFAM" id="SSF46894">
    <property type="entry name" value="C-terminal effector domain of the bipartite response regulators"/>
    <property type="match status" value="1"/>
</dbReference>
<dbReference type="CDD" id="cd00383">
    <property type="entry name" value="trans_reg_C"/>
    <property type="match status" value="1"/>
</dbReference>
<evidence type="ECO:0000313" key="4">
    <source>
        <dbReference type="EMBL" id="SFZ98197.1"/>
    </source>
</evidence>
<evidence type="ECO:0000259" key="3">
    <source>
        <dbReference type="PROSITE" id="PS51755"/>
    </source>
</evidence>
<gene>
    <name evidence="4" type="ORF">MNB_SV-5-1276</name>
</gene>
<dbReference type="PROSITE" id="PS51755">
    <property type="entry name" value="OMPR_PHOB"/>
    <property type="match status" value="1"/>
</dbReference>
<organism evidence="4">
    <name type="scientific">hydrothermal vent metagenome</name>
    <dbReference type="NCBI Taxonomy" id="652676"/>
    <lineage>
        <taxon>unclassified sequences</taxon>
        <taxon>metagenomes</taxon>
        <taxon>ecological metagenomes</taxon>
    </lineage>
</organism>
<dbReference type="GO" id="GO:0000156">
    <property type="term" value="F:phosphorelay response regulator activity"/>
    <property type="evidence" value="ECO:0007669"/>
    <property type="project" value="TreeGrafter"/>
</dbReference>
<dbReference type="Pfam" id="PF00072">
    <property type="entry name" value="Response_reg"/>
    <property type="match status" value="1"/>
</dbReference>